<proteinExistence type="predicted"/>
<evidence type="ECO:0000313" key="5">
    <source>
        <dbReference type="Proteomes" id="UP000192902"/>
    </source>
</evidence>
<gene>
    <name evidence="4" type="primary">tlyA</name>
    <name evidence="4" type="ORF">CCUN_0883</name>
</gene>
<protein>
    <submittedName>
        <fullName evidence="4">16S/23S rRNA (Cytidine-2'-O)-methyltransferase</fullName>
        <ecNumber evidence="4">2.1.1.226</ecNumber>
        <ecNumber evidence="4">2.1.1.227</ecNumber>
    </submittedName>
</protein>
<keyword evidence="4" id="KW-0489">Methyltransferase</keyword>
<name>A0A1W6BWP0_9BACT</name>
<dbReference type="EMBL" id="CP020867">
    <property type="protein sequence ID" value="ARJ56494.1"/>
    <property type="molecule type" value="Genomic_DNA"/>
</dbReference>
<dbReference type="RefSeq" id="WP_027306469.1">
    <property type="nucleotide sequence ID" value="NZ_CP020867.1"/>
</dbReference>
<dbReference type="eggNOG" id="COG1189">
    <property type="taxonomic scope" value="Bacteria"/>
</dbReference>
<dbReference type="KEGG" id="ccun:CCUN_0883"/>
<dbReference type="SUPFAM" id="SSF53335">
    <property type="entry name" value="S-adenosyl-L-methionine-dependent methyltransferases"/>
    <property type="match status" value="1"/>
</dbReference>
<keyword evidence="1 2" id="KW-0694">RNA-binding</keyword>
<dbReference type="Pfam" id="PF01728">
    <property type="entry name" value="FtsJ"/>
    <property type="match status" value="1"/>
</dbReference>
<evidence type="ECO:0000313" key="4">
    <source>
        <dbReference type="EMBL" id="ARJ56494.1"/>
    </source>
</evidence>
<dbReference type="Proteomes" id="UP000192902">
    <property type="component" value="Chromosome"/>
</dbReference>
<dbReference type="InterPro" id="IPR002877">
    <property type="entry name" value="RNA_MeTrfase_FtsJ_dom"/>
</dbReference>
<dbReference type="GO" id="GO:0003723">
    <property type="term" value="F:RNA binding"/>
    <property type="evidence" value="ECO:0007669"/>
    <property type="project" value="UniProtKB-KW"/>
</dbReference>
<accession>A0A1W6BWP0</accession>
<dbReference type="InterPro" id="IPR029063">
    <property type="entry name" value="SAM-dependent_MTases_sf"/>
</dbReference>
<dbReference type="PANTHER" id="PTHR32319:SF0">
    <property type="entry name" value="BACTERIAL HEMOLYSIN-LIKE PROTEIN"/>
    <property type="match status" value="1"/>
</dbReference>
<feature type="domain" description="Ribosomal RNA methyltransferase FtsJ" evidence="3">
    <location>
        <begin position="73"/>
        <end position="249"/>
    </location>
</feature>
<reference evidence="4 5" key="1">
    <citation type="submission" date="2017-04" db="EMBL/GenBank/DDBJ databases">
        <title>Complete genome sequence of the Campylobacter cuniculorum type strain LMG24588.</title>
        <authorList>
            <person name="Miller W.G."/>
            <person name="Yee E."/>
            <person name="Revez J."/>
            <person name="Bono J.L."/>
            <person name="Rossi M."/>
        </authorList>
    </citation>
    <scope>NUCLEOTIDE SEQUENCE [LARGE SCALE GENOMIC DNA]</scope>
    <source>
        <strain evidence="4 5">LMG 24588</strain>
    </source>
</reference>
<dbReference type="PROSITE" id="PS50889">
    <property type="entry name" value="S4"/>
    <property type="match status" value="1"/>
</dbReference>
<evidence type="ECO:0000259" key="3">
    <source>
        <dbReference type="Pfam" id="PF01728"/>
    </source>
</evidence>
<dbReference type="GO" id="GO:0032259">
    <property type="term" value="P:methylation"/>
    <property type="evidence" value="ECO:0007669"/>
    <property type="project" value="UniProtKB-KW"/>
</dbReference>
<dbReference type="PANTHER" id="PTHR32319">
    <property type="entry name" value="BACTERIAL HEMOLYSIN-LIKE PROTEIN"/>
    <property type="match status" value="1"/>
</dbReference>
<dbReference type="EC" id="2.1.1.226" evidence="4"/>
<dbReference type="AlphaFoldDB" id="A0A1W6BWP0"/>
<dbReference type="GO" id="GO:0008168">
    <property type="term" value="F:methyltransferase activity"/>
    <property type="evidence" value="ECO:0007669"/>
    <property type="project" value="UniProtKB-KW"/>
</dbReference>
<sequence length="253" mass="29127">MRYDTFVALSLKISRNKALELIEKKEILLNQKLFKPSFNVKKYLQNLLACENLQEKDLFDCKELKLELLTKIYVSRAALKLKNFILQNDLEISGKTCLDIGSSTGGFVQVLLEFGALKVVALDVGNNQLHLSLREDQRVKCVENTDLKDFKTEEKFEWISCDVSFTSLLNLLSYIDKLALKDIILLFKPEFEVGVNVKRNKRGVLKDDLESIKARKKFEKMCLNLGWLLKSTAVSSIKGKEGNVEYFYYYSKV</sequence>
<dbReference type="SUPFAM" id="SSF55174">
    <property type="entry name" value="Alpha-L RNA-binding motif"/>
    <property type="match status" value="1"/>
</dbReference>
<dbReference type="STRING" id="1121267.CCUN_0883"/>
<dbReference type="InterPro" id="IPR047048">
    <property type="entry name" value="TlyA"/>
</dbReference>
<dbReference type="OrthoDB" id="9784736at2"/>
<keyword evidence="4" id="KW-0808">Transferase</keyword>
<organism evidence="4 5">
    <name type="scientific">Campylobacter cuniculorum DSM 23162 = LMG 24588</name>
    <dbReference type="NCBI Taxonomy" id="1121267"/>
    <lineage>
        <taxon>Bacteria</taxon>
        <taxon>Pseudomonadati</taxon>
        <taxon>Campylobacterota</taxon>
        <taxon>Epsilonproteobacteria</taxon>
        <taxon>Campylobacterales</taxon>
        <taxon>Campylobacteraceae</taxon>
        <taxon>Campylobacter</taxon>
    </lineage>
</organism>
<dbReference type="EC" id="2.1.1.227" evidence="4"/>
<dbReference type="Gene3D" id="3.40.50.150">
    <property type="entry name" value="Vaccinia Virus protein VP39"/>
    <property type="match status" value="1"/>
</dbReference>
<evidence type="ECO:0000256" key="2">
    <source>
        <dbReference type="PROSITE-ProRule" id="PRU00182"/>
    </source>
</evidence>
<evidence type="ECO:0000256" key="1">
    <source>
        <dbReference type="ARBA" id="ARBA00022884"/>
    </source>
</evidence>